<keyword evidence="3" id="KW-1185">Reference proteome</keyword>
<dbReference type="AlphaFoldDB" id="A0A3P5X0I8"/>
<gene>
    <name evidence="2" type="ORF">XINFAN_01305</name>
</gene>
<evidence type="ECO:0000256" key="1">
    <source>
        <dbReference type="SAM" id="SignalP"/>
    </source>
</evidence>
<protein>
    <recommendedName>
        <fullName evidence="4">Thioredoxin-like fold domain-containing protein</fullName>
    </recommendedName>
</protein>
<evidence type="ECO:0000313" key="3">
    <source>
        <dbReference type="Proteomes" id="UP000277498"/>
    </source>
</evidence>
<evidence type="ECO:0008006" key="4">
    <source>
        <dbReference type="Google" id="ProtNLM"/>
    </source>
</evidence>
<dbReference type="OrthoDB" id="7362982at2"/>
<feature type="signal peptide" evidence="1">
    <location>
        <begin position="1"/>
        <end position="30"/>
    </location>
</feature>
<proteinExistence type="predicted"/>
<dbReference type="SUPFAM" id="SSF52833">
    <property type="entry name" value="Thioredoxin-like"/>
    <property type="match status" value="1"/>
</dbReference>
<feature type="chain" id="PRO_5017944381" description="Thioredoxin-like fold domain-containing protein" evidence="1">
    <location>
        <begin position="31"/>
        <end position="130"/>
    </location>
</feature>
<keyword evidence="1" id="KW-0732">Signal</keyword>
<organism evidence="2 3">
    <name type="scientific">Pseudogemmobacter humi</name>
    <dbReference type="NCBI Taxonomy" id="2483812"/>
    <lineage>
        <taxon>Bacteria</taxon>
        <taxon>Pseudomonadati</taxon>
        <taxon>Pseudomonadota</taxon>
        <taxon>Alphaproteobacteria</taxon>
        <taxon>Rhodobacterales</taxon>
        <taxon>Paracoccaceae</taxon>
        <taxon>Pseudogemmobacter</taxon>
    </lineage>
</organism>
<dbReference type="RefSeq" id="WP_124085724.1">
    <property type="nucleotide sequence ID" value="NZ_UXAW01000051.1"/>
</dbReference>
<dbReference type="Gene3D" id="3.40.30.10">
    <property type="entry name" value="Glutaredoxin"/>
    <property type="match status" value="1"/>
</dbReference>
<reference evidence="2 3" key="1">
    <citation type="submission" date="2018-11" db="EMBL/GenBank/DDBJ databases">
        <authorList>
            <person name="Criscuolo A."/>
        </authorList>
    </citation>
    <scope>NUCLEOTIDE SEQUENCE [LARGE SCALE GENOMIC DNA]</scope>
    <source>
        <strain evidence="2">ACIP111625</strain>
    </source>
</reference>
<accession>A0A3P5X0I8</accession>
<evidence type="ECO:0000313" key="2">
    <source>
        <dbReference type="EMBL" id="VDC24820.1"/>
    </source>
</evidence>
<name>A0A3P5X0I8_9RHOB</name>
<dbReference type="Proteomes" id="UP000277498">
    <property type="component" value="Unassembled WGS sequence"/>
</dbReference>
<sequence>MLKFFRQSLARFPVRALVLLAALVPGRALAAGELQLLMFEQPGCGWCARWNAEVAPQYPLTDEGRAAPLRRLQLREPLPGGLALQRPVTFTPTFVLVADGAETARLEGYPGEDFFWPLLSRMIAEAGATP</sequence>
<dbReference type="InterPro" id="IPR036249">
    <property type="entry name" value="Thioredoxin-like_sf"/>
</dbReference>
<dbReference type="EMBL" id="UXAW01000051">
    <property type="protein sequence ID" value="VDC24820.1"/>
    <property type="molecule type" value="Genomic_DNA"/>
</dbReference>